<keyword evidence="2" id="KW-0964">Secreted</keyword>
<evidence type="ECO:0000313" key="9">
    <source>
        <dbReference type="Proteomes" id="UP000224854"/>
    </source>
</evidence>
<keyword evidence="4 5" id="KW-1015">Disulfide bond</keyword>
<feature type="disulfide bond" evidence="5">
    <location>
        <begin position="120"/>
        <end position="132"/>
    </location>
</feature>
<evidence type="ECO:0000313" key="8">
    <source>
        <dbReference type="EMBL" id="PHH71952.1"/>
    </source>
</evidence>
<feature type="chain" id="PRO_5012654525" description="AA1-like domain-containing protein" evidence="6">
    <location>
        <begin position="16"/>
        <end position="152"/>
    </location>
</feature>
<name>A0A2C5YX82_9HYPO</name>
<feature type="domain" description="AA1-like" evidence="7">
    <location>
        <begin position="22"/>
        <end position="145"/>
    </location>
</feature>
<organism evidence="8 9">
    <name type="scientific">Ophiocordyceps australis</name>
    <dbReference type="NCBI Taxonomy" id="1399860"/>
    <lineage>
        <taxon>Eukaryota</taxon>
        <taxon>Fungi</taxon>
        <taxon>Dikarya</taxon>
        <taxon>Ascomycota</taxon>
        <taxon>Pezizomycotina</taxon>
        <taxon>Sordariomycetes</taxon>
        <taxon>Hypocreomycetidae</taxon>
        <taxon>Hypocreales</taxon>
        <taxon>Ophiocordycipitaceae</taxon>
        <taxon>Ophiocordyceps</taxon>
    </lineage>
</organism>
<dbReference type="AlphaFoldDB" id="A0A2C5YX82"/>
<keyword evidence="3 6" id="KW-0732">Signal</keyword>
<dbReference type="PROSITE" id="PS51895">
    <property type="entry name" value="AA1"/>
    <property type="match status" value="1"/>
</dbReference>
<evidence type="ECO:0000259" key="7">
    <source>
        <dbReference type="PROSITE" id="PS51895"/>
    </source>
</evidence>
<dbReference type="InterPro" id="IPR032382">
    <property type="entry name" value="AltA1"/>
</dbReference>
<gene>
    <name evidence="8" type="ORF">CDD82_6244</name>
</gene>
<sequence length="152" mass="16283">MRVLVLGSLVALATATLPAQSQQREEIKIADFYVRQDVFNGAKVVHAVGFKLAGRDTTDLACYTTEPVFPNPTEAGTCGDSTYRFTLHQGTDAAEFALRIYHQVDPSIGLWGQGNVPSVCHAGGAGPDDFVCNQVGGPVSIFIDNTRPRVDS</sequence>
<feature type="signal peptide" evidence="6">
    <location>
        <begin position="1"/>
        <end position="15"/>
    </location>
</feature>
<proteinExistence type="predicted"/>
<evidence type="ECO:0000256" key="2">
    <source>
        <dbReference type="ARBA" id="ARBA00022525"/>
    </source>
</evidence>
<evidence type="ECO:0000256" key="1">
    <source>
        <dbReference type="ARBA" id="ARBA00004613"/>
    </source>
</evidence>
<evidence type="ECO:0000256" key="3">
    <source>
        <dbReference type="ARBA" id="ARBA00022729"/>
    </source>
</evidence>
<dbReference type="Proteomes" id="UP000224854">
    <property type="component" value="Unassembled WGS sequence"/>
</dbReference>
<dbReference type="EMBL" id="NJEU01000627">
    <property type="protein sequence ID" value="PHH71952.1"/>
    <property type="molecule type" value="Genomic_DNA"/>
</dbReference>
<evidence type="ECO:0000256" key="4">
    <source>
        <dbReference type="ARBA" id="ARBA00023157"/>
    </source>
</evidence>
<comment type="caution">
    <text evidence="8">The sequence shown here is derived from an EMBL/GenBank/DDBJ whole genome shotgun (WGS) entry which is preliminary data.</text>
</comment>
<dbReference type="OrthoDB" id="3928926at2759"/>
<dbReference type="Pfam" id="PF16541">
    <property type="entry name" value="AltA1"/>
    <property type="match status" value="1"/>
</dbReference>
<reference evidence="8 9" key="1">
    <citation type="submission" date="2017-06" db="EMBL/GenBank/DDBJ databases">
        <title>Ant-infecting Ophiocordyceps genomes reveal a high diversity of potential behavioral manipulation genes and a possible major role for enterotoxins.</title>
        <authorList>
            <person name="De Bekker C."/>
            <person name="Evans H.C."/>
            <person name="Brachmann A."/>
            <person name="Hughes D.P."/>
        </authorList>
    </citation>
    <scope>NUCLEOTIDE SEQUENCE [LARGE SCALE GENOMIC DNA]</scope>
    <source>
        <strain evidence="8 9">1348a</strain>
    </source>
</reference>
<comment type="caution">
    <text evidence="5">Lacks conserved residue(s) required for the propagation of feature annotation.</text>
</comment>
<dbReference type="GO" id="GO:0005576">
    <property type="term" value="C:extracellular region"/>
    <property type="evidence" value="ECO:0007669"/>
    <property type="project" value="UniProtKB-SubCell"/>
</dbReference>
<protein>
    <recommendedName>
        <fullName evidence="7">AA1-like domain-containing protein</fullName>
    </recommendedName>
</protein>
<accession>A0A2C5YX82</accession>
<dbReference type="Gene3D" id="2.40.350.20">
    <property type="match status" value="1"/>
</dbReference>
<evidence type="ECO:0000256" key="6">
    <source>
        <dbReference type="SAM" id="SignalP"/>
    </source>
</evidence>
<comment type="subcellular location">
    <subcellularLocation>
        <location evidence="1">Secreted</location>
    </subcellularLocation>
</comment>
<keyword evidence="9" id="KW-1185">Reference proteome</keyword>
<evidence type="ECO:0000256" key="5">
    <source>
        <dbReference type="PROSITE-ProRule" id="PRU01243"/>
    </source>
</evidence>